<dbReference type="InterPro" id="IPR009012">
    <property type="entry name" value="GrpE_head"/>
</dbReference>
<dbReference type="GO" id="GO:0006457">
    <property type="term" value="P:protein folding"/>
    <property type="evidence" value="ECO:0007669"/>
    <property type="project" value="InterPro"/>
</dbReference>
<comment type="similarity">
    <text evidence="1 3 4">Belongs to the GrpE family.</text>
</comment>
<evidence type="ECO:0000256" key="3">
    <source>
        <dbReference type="HAMAP-Rule" id="MF_01151"/>
    </source>
</evidence>
<dbReference type="HAMAP" id="MF_01151">
    <property type="entry name" value="GrpE"/>
    <property type="match status" value="1"/>
</dbReference>
<comment type="caution">
    <text evidence="5">The sequence shown here is derived from an EMBL/GenBank/DDBJ whole genome shotgun (WGS) entry which is preliminary data.</text>
</comment>
<name>A0A1F5ESP8_9BACT</name>
<dbReference type="SUPFAM" id="SSF58014">
    <property type="entry name" value="Coiled-coil domain of nucleotide exchange factor GrpE"/>
    <property type="match status" value="1"/>
</dbReference>
<dbReference type="CDD" id="cd00446">
    <property type="entry name" value="GrpE"/>
    <property type="match status" value="1"/>
</dbReference>
<dbReference type="AlphaFoldDB" id="A0A1F5ESP8"/>
<dbReference type="PANTHER" id="PTHR21237:SF23">
    <property type="entry name" value="GRPE PROTEIN HOMOLOG, MITOCHONDRIAL"/>
    <property type="match status" value="1"/>
</dbReference>
<evidence type="ECO:0000256" key="2">
    <source>
        <dbReference type="ARBA" id="ARBA00023186"/>
    </source>
</evidence>
<comment type="subcellular location">
    <subcellularLocation>
        <location evidence="3">Cytoplasm</location>
    </subcellularLocation>
</comment>
<dbReference type="PRINTS" id="PR00773">
    <property type="entry name" value="GRPEPROTEIN"/>
</dbReference>
<dbReference type="GO" id="GO:0000774">
    <property type="term" value="F:adenyl-nucleotide exchange factor activity"/>
    <property type="evidence" value="ECO:0007669"/>
    <property type="project" value="InterPro"/>
</dbReference>
<dbReference type="Gene3D" id="2.30.22.10">
    <property type="entry name" value="Head domain of nucleotide exchange factor GrpE"/>
    <property type="match status" value="1"/>
</dbReference>
<keyword evidence="2 3" id="KW-0143">Chaperone</keyword>
<organism evidence="5 6">
    <name type="scientific">Candidatus Campbellbacteria bacterium RIFCSPLOWO2_02_FULL_35_11</name>
    <dbReference type="NCBI Taxonomy" id="1797581"/>
    <lineage>
        <taxon>Bacteria</taxon>
        <taxon>Candidatus Campbelliibacteriota</taxon>
    </lineage>
</organism>
<comment type="function">
    <text evidence="3">Participates actively in the response to hyperosmotic and heat shock by preventing the aggregation of stress-denatured proteins, in association with DnaK and GrpE. It is the nucleotide exchange factor for DnaK and may function as a thermosensor. Unfolded proteins bind initially to DnaJ; upon interaction with the DnaJ-bound protein, DnaK hydrolyzes its bound ATP, resulting in the formation of a stable complex. GrpE releases ADP from DnaK; ATP binding to DnaK triggers the release of the substrate protein, thus completing the reaction cycle. Several rounds of ATP-dependent interactions between DnaJ, DnaK and GrpE are required for fully efficient folding.</text>
</comment>
<reference evidence="5 6" key="1">
    <citation type="journal article" date="2016" name="Nat. Commun.">
        <title>Thousands of microbial genomes shed light on interconnected biogeochemical processes in an aquifer system.</title>
        <authorList>
            <person name="Anantharaman K."/>
            <person name="Brown C.T."/>
            <person name="Hug L.A."/>
            <person name="Sharon I."/>
            <person name="Castelle C.J."/>
            <person name="Probst A.J."/>
            <person name="Thomas B.C."/>
            <person name="Singh A."/>
            <person name="Wilkins M.J."/>
            <person name="Karaoz U."/>
            <person name="Brodie E.L."/>
            <person name="Williams K.H."/>
            <person name="Hubbard S.S."/>
            <person name="Banfield J.F."/>
        </authorList>
    </citation>
    <scope>NUCLEOTIDE SEQUENCE [LARGE SCALE GENOMIC DNA]</scope>
</reference>
<comment type="subunit">
    <text evidence="3">Homodimer.</text>
</comment>
<dbReference type="InterPro" id="IPR000740">
    <property type="entry name" value="GrpE"/>
</dbReference>
<proteinExistence type="inferred from homology"/>
<dbReference type="GO" id="GO:0005737">
    <property type="term" value="C:cytoplasm"/>
    <property type="evidence" value="ECO:0007669"/>
    <property type="project" value="UniProtKB-SubCell"/>
</dbReference>
<evidence type="ECO:0000256" key="1">
    <source>
        <dbReference type="ARBA" id="ARBA00009054"/>
    </source>
</evidence>
<accession>A0A1F5ESP8</accession>
<evidence type="ECO:0000256" key="4">
    <source>
        <dbReference type="RuleBase" id="RU004478"/>
    </source>
</evidence>
<dbReference type="EMBL" id="MFAD01000016">
    <property type="protein sequence ID" value="OGD70422.1"/>
    <property type="molecule type" value="Genomic_DNA"/>
</dbReference>
<dbReference type="PANTHER" id="PTHR21237">
    <property type="entry name" value="GRPE PROTEIN"/>
    <property type="match status" value="1"/>
</dbReference>
<dbReference type="GO" id="GO:0042803">
    <property type="term" value="F:protein homodimerization activity"/>
    <property type="evidence" value="ECO:0007669"/>
    <property type="project" value="InterPro"/>
</dbReference>
<dbReference type="GO" id="GO:0051082">
    <property type="term" value="F:unfolded protein binding"/>
    <property type="evidence" value="ECO:0007669"/>
    <property type="project" value="TreeGrafter"/>
</dbReference>
<dbReference type="Gene3D" id="3.90.20.20">
    <property type="match status" value="1"/>
</dbReference>
<dbReference type="SUPFAM" id="SSF51064">
    <property type="entry name" value="Head domain of nucleotide exchange factor GrpE"/>
    <property type="match status" value="1"/>
</dbReference>
<evidence type="ECO:0000313" key="6">
    <source>
        <dbReference type="Proteomes" id="UP000186545"/>
    </source>
</evidence>
<keyword evidence="3" id="KW-0346">Stress response</keyword>
<protein>
    <recommendedName>
        <fullName evidence="3">Protein GrpE</fullName>
    </recommendedName>
    <alternativeName>
        <fullName evidence="3">HSP-70 cofactor</fullName>
    </alternativeName>
</protein>
<sequence>MDKNKKESKNEEEIIIEEDVEATSSFGSDIQKLREKLKICTTEKQEYLDGWQRAKADLINSKRDFEEQRKDFVRFAKGDLIVQIIPVLDSFDMAMSNTSGVPEAWLNGVKHIHNQFISILKENGVEKIEPKAGDSFDINKHISVELVKVENENESGKIISVIQNGYELNGKMLREAKVRVGEL</sequence>
<gene>
    <name evidence="3" type="primary">grpE</name>
    <name evidence="5" type="ORF">A3I18_02875</name>
</gene>
<dbReference type="Pfam" id="PF01025">
    <property type="entry name" value="GrpE"/>
    <property type="match status" value="1"/>
</dbReference>
<dbReference type="InterPro" id="IPR013805">
    <property type="entry name" value="GrpE_CC"/>
</dbReference>
<evidence type="ECO:0000313" key="5">
    <source>
        <dbReference type="EMBL" id="OGD70422.1"/>
    </source>
</evidence>
<dbReference type="Proteomes" id="UP000186545">
    <property type="component" value="Unassembled WGS sequence"/>
</dbReference>
<dbReference type="GO" id="GO:0051087">
    <property type="term" value="F:protein-folding chaperone binding"/>
    <property type="evidence" value="ECO:0007669"/>
    <property type="project" value="InterPro"/>
</dbReference>
<keyword evidence="3" id="KW-0963">Cytoplasm</keyword>